<keyword evidence="3" id="KW-1185">Reference proteome</keyword>
<accession>A0A085MPB2</accession>
<feature type="region of interest" description="Disordered" evidence="1">
    <location>
        <begin position="234"/>
        <end position="367"/>
    </location>
</feature>
<dbReference type="EMBL" id="KL363182">
    <property type="protein sequence ID" value="KFD59058.1"/>
    <property type="molecule type" value="Genomic_DNA"/>
</dbReference>
<feature type="region of interest" description="Disordered" evidence="1">
    <location>
        <begin position="1"/>
        <end position="45"/>
    </location>
</feature>
<protein>
    <submittedName>
        <fullName evidence="2">Uncharacterized protein</fullName>
    </submittedName>
</protein>
<dbReference type="Proteomes" id="UP000030764">
    <property type="component" value="Unassembled WGS sequence"/>
</dbReference>
<sequence>MANSPSAEDSSESEVLLPQTDDMSERSVPPLANSDDTRLSVSPGENSASLYYQSTAATISRTPSLGSDVGDLKSFGSTWTESEQSSIMMPEDTSFSNMSSFISESVGRDSKAIPSLSDNRGRFGSKAQWELGQSLNSGSVDCVSDVVSNLSSEVETSLSVAEHEIAQLSVNIESALCREPVEISEITESIHETEDDVCNLSIKAAETAVSVEAERKGGKAPRKVRFELDSELIDDSSVVAPSSSPKQKKSVGTKRQQRTTKGLNTAKSESRGDDAPVASRTRSRTTCQPQKEAAAAPVAATKIDKPAVKRVARSTEVEKAEPSSGRSRASTKTEKKSTTSKNAKGRRFHEPEGKPLVGPRSTRAQKH</sequence>
<evidence type="ECO:0000313" key="3">
    <source>
        <dbReference type="Proteomes" id="UP000030764"/>
    </source>
</evidence>
<feature type="compositionally biased region" description="Basic and acidic residues" evidence="1">
    <location>
        <begin position="302"/>
        <end position="321"/>
    </location>
</feature>
<feature type="region of interest" description="Disordered" evidence="1">
    <location>
        <begin position="61"/>
        <end position="93"/>
    </location>
</feature>
<feature type="compositionally biased region" description="Polar residues" evidence="1">
    <location>
        <begin position="75"/>
        <end position="87"/>
    </location>
</feature>
<feature type="compositionally biased region" description="Low complexity" evidence="1">
    <location>
        <begin position="236"/>
        <end position="245"/>
    </location>
</feature>
<name>A0A085MPB2_9BILA</name>
<dbReference type="AlphaFoldDB" id="A0A085MPB2"/>
<organism evidence="2 3">
    <name type="scientific">Trichuris suis</name>
    <name type="common">pig whipworm</name>
    <dbReference type="NCBI Taxonomy" id="68888"/>
    <lineage>
        <taxon>Eukaryota</taxon>
        <taxon>Metazoa</taxon>
        <taxon>Ecdysozoa</taxon>
        <taxon>Nematoda</taxon>
        <taxon>Enoplea</taxon>
        <taxon>Dorylaimia</taxon>
        <taxon>Trichinellida</taxon>
        <taxon>Trichuridae</taxon>
        <taxon>Trichuris</taxon>
    </lineage>
</organism>
<feature type="compositionally biased region" description="Basic residues" evidence="1">
    <location>
        <begin position="246"/>
        <end position="258"/>
    </location>
</feature>
<evidence type="ECO:0000256" key="1">
    <source>
        <dbReference type="SAM" id="MobiDB-lite"/>
    </source>
</evidence>
<proteinExistence type="predicted"/>
<evidence type="ECO:0000313" key="2">
    <source>
        <dbReference type="EMBL" id="KFD59058.1"/>
    </source>
</evidence>
<gene>
    <name evidence="2" type="ORF">M513_00221</name>
</gene>
<reference evidence="2 3" key="1">
    <citation type="journal article" date="2014" name="Nat. Genet.">
        <title>Genome and transcriptome of the porcine whipworm Trichuris suis.</title>
        <authorList>
            <person name="Jex A.R."/>
            <person name="Nejsum P."/>
            <person name="Schwarz E.M."/>
            <person name="Hu L."/>
            <person name="Young N.D."/>
            <person name="Hall R.S."/>
            <person name="Korhonen P.K."/>
            <person name="Liao S."/>
            <person name="Thamsborg S."/>
            <person name="Xia J."/>
            <person name="Xu P."/>
            <person name="Wang S."/>
            <person name="Scheerlinck J.P."/>
            <person name="Hofmann A."/>
            <person name="Sternberg P.W."/>
            <person name="Wang J."/>
            <person name="Gasser R.B."/>
        </authorList>
    </citation>
    <scope>NUCLEOTIDE SEQUENCE [LARGE SCALE GENOMIC DNA]</scope>
    <source>
        <strain evidence="2">DCEP-RM93M</strain>
    </source>
</reference>